<dbReference type="InterPro" id="IPR012910">
    <property type="entry name" value="Plug_dom"/>
</dbReference>
<organism evidence="15 16">
    <name type="scientific">Sulfitobacter faviae</name>
    <dbReference type="NCBI Taxonomy" id="1775881"/>
    <lineage>
        <taxon>Bacteria</taxon>
        <taxon>Pseudomonadati</taxon>
        <taxon>Pseudomonadota</taxon>
        <taxon>Alphaproteobacteria</taxon>
        <taxon>Rhodobacterales</taxon>
        <taxon>Roseobacteraceae</taxon>
        <taxon>Sulfitobacter</taxon>
    </lineage>
</organism>
<accession>A0AAX3LSF1</accession>
<keyword evidence="6" id="KW-0732">Signal</keyword>
<evidence type="ECO:0000256" key="9">
    <source>
        <dbReference type="ARBA" id="ARBA00023237"/>
    </source>
</evidence>
<dbReference type="PANTHER" id="PTHR30069">
    <property type="entry name" value="TONB-DEPENDENT OUTER MEMBRANE RECEPTOR"/>
    <property type="match status" value="1"/>
</dbReference>
<keyword evidence="9 10" id="KW-0998">Cell outer membrane</keyword>
<keyword evidence="3 10" id="KW-0813">Transport</keyword>
<keyword evidence="4 10" id="KW-1134">Transmembrane beta strand</keyword>
<dbReference type="InterPro" id="IPR000531">
    <property type="entry name" value="Beta-barrel_TonB"/>
</dbReference>
<dbReference type="InterPro" id="IPR036942">
    <property type="entry name" value="Beta-barrel_TonB_sf"/>
</dbReference>
<evidence type="ECO:0000256" key="5">
    <source>
        <dbReference type="ARBA" id="ARBA00022692"/>
    </source>
</evidence>
<sequence length="659" mass="70408">MKPTHAFVCLAAGMIPAAGHAQSNNDEAFLGTIVLEMPAVPGMEDDDISISSEGLALSNPADLSELFVAEPTIAVGSSIPMSQKVYVNGIEENNLAISIDGARQNNKVFHHNTTTLIDPALLKAARVDPGVAPADAGPGALGGALAYETKDASDLLAPGETFGGRYKLEYDSNGDIFSNSLSVYGREGGFEYLGFAKVADGGLREDGNGDEIIGSGTDLLSGLGKLAYEAQSGDRVELSYERVVDDEIRPYRANLGAIVGGRPLPADRPYDLERTNIVLSYSDTTPTAMWNPTARLAYSGTKLVNDESALSTNSITSGETMSLSGEFSNRFALSWGELNAGLDFYSDEADLDYLALSSGAREAATEKLSNIGLFAQARMEPSSNTRLSFGARADFQDFEGTDGSSQSESGLSGNISGEYDVSDDLTISAGYSHVWGGLELAENYILNPAWDYGSGIEEVTADNLYLAANYTMGAWVLDGKLFATNIDNARAASYRGGPAFTADVQSRGFELGLGTAWEDGFFRAGFARIDTEINGRSADSYYGNYLTMPMGDFLTFQVAHRLNNGVLLGGDVQVAFDFDDTYDAATGGSGPELDGYTIANVFAEYTPKRMDNLTLRAEVNNLFDEQYSSRATYGQEFVGEVEPLTEPGRSIRLSAEIVF</sequence>
<reference evidence="15" key="1">
    <citation type="submission" date="2023-01" db="EMBL/GenBank/DDBJ databases">
        <title>Comparative genomic analysis of cold water coral derived Sulfitobacter faviae: insights into their metabolism and habitat adaptation.</title>
        <authorList>
            <person name="Guo Y."/>
            <person name="Lin S."/>
            <person name="Huang Z."/>
            <person name="Tang K."/>
            <person name="Wang X."/>
        </authorList>
    </citation>
    <scope>NUCLEOTIDE SEQUENCE</scope>
    <source>
        <strain evidence="15">SCSIO W_1865</strain>
    </source>
</reference>
<comment type="similarity">
    <text evidence="2 10 12">Belongs to the TonB-dependent receptor family.</text>
</comment>
<evidence type="ECO:0000256" key="11">
    <source>
        <dbReference type="PROSITE-ProRule" id="PRU10144"/>
    </source>
</evidence>
<dbReference type="InterPro" id="IPR010917">
    <property type="entry name" value="TonB_rcpt_CS"/>
</dbReference>
<proteinExistence type="inferred from homology"/>
<dbReference type="Gene3D" id="2.40.170.20">
    <property type="entry name" value="TonB-dependent receptor, beta-barrel domain"/>
    <property type="match status" value="1"/>
</dbReference>
<evidence type="ECO:0000256" key="6">
    <source>
        <dbReference type="ARBA" id="ARBA00022729"/>
    </source>
</evidence>
<keyword evidence="15" id="KW-0675">Receptor</keyword>
<evidence type="ECO:0000313" key="15">
    <source>
        <dbReference type="EMBL" id="WCE71231.1"/>
    </source>
</evidence>
<dbReference type="GO" id="GO:0044718">
    <property type="term" value="P:siderophore transmembrane transport"/>
    <property type="evidence" value="ECO:0007669"/>
    <property type="project" value="TreeGrafter"/>
</dbReference>
<keyword evidence="5 10" id="KW-0812">Transmembrane</keyword>
<evidence type="ECO:0000313" key="16">
    <source>
        <dbReference type="Proteomes" id="UP001210770"/>
    </source>
</evidence>
<evidence type="ECO:0000256" key="1">
    <source>
        <dbReference type="ARBA" id="ARBA00004571"/>
    </source>
</evidence>
<evidence type="ECO:0000259" key="14">
    <source>
        <dbReference type="Pfam" id="PF07715"/>
    </source>
</evidence>
<evidence type="ECO:0000256" key="7">
    <source>
        <dbReference type="ARBA" id="ARBA00023077"/>
    </source>
</evidence>
<evidence type="ECO:0000256" key="12">
    <source>
        <dbReference type="RuleBase" id="RU003357"/>
    </source>
</evidence>
<dbReference type="GO" id="GO:0009279">
    <property type="term" value="C:cell outer membrane"/>
    <property type="evidence" value="ECO:0007669"/>
    <property type="project" value="UniProtKB-SubCell"/>
</dbReference>
<dbReference type="PANTHER" id="PTHR30069:SF41">
    <property type="entry name" value="HEME_HEMOPEXIN UTILIZATION PROTEIN C"/>
    <property type="match status" value="1"/>
</dbReference>
<dbReference type="InterPro" id="IPR039426">
    <property type="entry name" value="TonB-dep_rcpt-like"/>
</dbReference>
<dbReference type="Pfam" id="PF00593">
    <property type="entry name" value="TonB_dep_Rec_b-barrel"/>
    <property type="match status" value="1"/>
</dbReference>
<keyword evidence="7 12" id="KW-0798">TonB box</keyword>
<feature type="domain" description="TonB-dependent receptor-like beta-barrel" evidence="13">
    <location>
        <begin position="257"/>
        <end position="622"/>
    </location>
</feature>
<dbReference type="Proteomes" id="UP001210770">
    <property type="component" value="Chromosome"/>
</dbReference>
<dbReference type="PROSITE" id="PS01156">
    <property type="entry name" value="TONB_DEPENDENT_REC_2"/>
    <property type="match status" value="1"/>
</dbReference>
<dbReference type="Pfam" id="PF07715">
    <property type="entry name" value="Plug"/>
    <property type="match status" value="1"/>
</dbReference>
<protein>
    <submittedName>
        <fullName evidence="15">TonB-dependent receptor</fullName>
    </submittedName>
</protein>
<dbReference type="EMBL" id="CP116423">
    <property type="protein sequence ID" value="WCE71231.1"/>
    <property type="molecule type" value="Genomic_DNA"/>
</dbReference>
<feature type="domain" description="TonB-dependent receptor plug" evidence="14">
    <location>
        <begin position="50"/>
        <end position="144"/>
    </location>
</feature>
<name>A0AAX3LSF1_9RHOB</name>
<dbReference type="Gene3D" id="2.170.130.10">
    <property type="entry name" value="TonB-dependent receptor, plug domain"/>
    <property type="match status" value="1"/>
</dbReference>
<dbReference type="PROSITE" id="PS52016">
    <property type="entry name" value="TONB_DEPENDENT_REC_3"/>
    <property type="match status" value="1"/>
</dbReference>
<gene>
    <name evidence="15" type="ORF">PL336_05120</name>
</gene>
<comment type="subcellular location">
    <subcellularLocation>
        <location evidence="1 10">Cell outer membrane</location>
        <topology evidence="1 10">Multi-pass membrane protein</topology>
    </subcellularLocation>
</comment>
<keyword evidence="8 10" id="KW-0472">Membrane</keyword>
<dbReference type="SUPFAM" id="SSF56935">
    <property type="entry name" value="Porins"/>
    <property type="match status" value="1"/>
</dbReference>
<evidence type="ECO:0000256" key="10">
    <source>
        <dbReference type="PROSITE-ProRule" id="PRU01360"/>
    </source>
</evidence>
<dbReference type="AlphaFoldDB" id="A0AAX3LSF1"/>
<feature type="short sequence motif" description="TonB C-terminal box" evidence="11">
    <location>
        <begin position="642"/>
        <end position="659"/>
    </location>
</feature>
<evidence type="ECO:0000256" key="4">
    <source>
        <dbReference type="ARBA" id="ARBA00022452"/>
    </source>
</evidence>
<evidence type="ECO:0000256" key="3">
    <source>
        <dbReference type="ARBA" id="ARBA00022448"/>
    </source>
</evidence>
<evidence type="ECO:0000256" key="8">
    <source>
        <dbReference type="ARBA" id="ARBA00023136"/>
    </source>
</evidence>
<evidence type="ECO:0000259" key="13">
    <source>
        <dbReference type="Pfam" id="PF00593"/>
    </source>
</evidence>
<evidence type="ECO:0000256" key="2">
    <source>
        <dbReference type="ARBA" id="ARBA00009810"/>
    </source>
</evidence>
<dbReference type="RefSeq" id="WP_271689389.1">
    <property type="nucleotide sequence ID" value="NZ_CP116423.1"/>
</dbReference>
<dbReference type="GO" id="GO:0015344">
    <property type="term" value="F:siderophore uptake transmembrane transporter activity"/>
    <property type="evidence" value="ECO:0007669"/>
    <property type="project" value="TreeGrafter"/>
</dbReference>
<dbReference type="InterPro" id="IPR037066">
    <property type="entry name" value="Plug_dom_sf"/>
</dbReference>